<reference evidence="1 2" key="1">
    <citation type="submission" date="2021-01" db="EMBL/GenBank/DDBJ databases">
        <title>Genomics of switchgrass bacterial isolates.</title>
        <authorList>
            <person name="Shade A."/>
        </authorList>
    </citation>
    <scope>NUCLEOTIDE SEQUENCE [LARGE SCALE GENOMIC DNA]</scope>
    <source>
        <strain evidence="1 2">PvP111</strain>
    </source>
</reference>
<accession>A0ABS2KX83</accession>
<name>A0ABS2KX83_9NOCA</name>
<proteinExistence type="predicted"/>
<evidence type="ECO:0008006" key="3">
    <source>
        <dbReference type="Google" id="ProtNLM"/>
    </source>
</evidence>
<dbReference type="RefSeq" id="WP_307806043.1">
    <property type="nucleotide sequence ID" value="NZ_JAFBBK010000001.1"/>
</dbReference>
<keyword evidence="2" id="KW-1185">Reference proteome</keyword>
<organism evidence="1 2">
    <name type="scientific">Rhodococcoides corynebacterioides</name>
    <dbReference type="NCBI Taxonomy" id="53972"/>
    <lineage>
        <taxon>Bacteria</taxon>
        <taxon>Bacillati</taxon>
        <taxon>Actinomycetota</taxon>
        <taxon>Actinomycetes</taxon>
        <taxon>Mycobacteriales</taxon>
        <taxon>Nocardiaceae</taxon>
        <taxon>Rhodococcoides</taxon>
    </lineage>
</organism>
<dbReference type="Proteomes" id="UP000703038">
    <property type="component" value="Unassembled WGS sequence"/>
</dbReference>
<dbReference type="Pfam" id="PF12294">
    <property type="entry name" value="DUF3626"/>
    <property type="match status" value="2"/>
</dbReference>
<dbReference type="EMBL" id="JAFBBK010000001">
    <property type="protein sequence ID" value="MBM7416537.1"/>
    <property type="molecule type" value="Genomic_DNA"/>
</dbReference>
<comment type="caution">
    <text evidence="1">The sequence shown here is derived from an EMBL/GenBank/DDBJ whole genome shotgun (WGS) entry which is preliminary data.</text>
</comment>
<evidence type="ECO:0000313" key="1">
    <source>
        <dbReference type="EMBL" id="MBM7416537.1"/>
    </source>
</evidence>
<dbReference type="InterPro" id="IPR022074">
    <property type="entry name" value="DUF3626"/>
</dbReference>
<evidence type="ECO:0000313" key="2">
    <source>
        <dbReference type="Proteomes" id="UP000703038"/>
    </source>
</evidence>
<protein>
    <recommendedName>
        <fullName evidence="3">DUF3626 domain-containing protein</fullName>
    </recommendedName>
</protein>
<gene>
    <name evidence="1" type="ORF">JOE42_003270</name>
</gene>
<sequence length="298" mass="32537">MVDVSGARRRLALAHVASRVEAGPPVPPSTSVTVHFHPDRLVAGRPLLEVLIEENLYRSQFVTGTSNGGFDPAPGGRRRAWESRMFGGAYDDGPASERPIYGSLNHRLEPAGGSVRFGSSHLVLRRDVLSRTTFCYPDSVHEPTAFGTGERMPLVETALGHHDVDVLDDYIEAHVHGPLRLDTDVEALVLDPSFRGTAVDAIARRAPVPVRWHHGFELASSRFDRCADYRGPHIADLAHAVARDGRLTARIVGQAANTGEHDDQHVTQLWHCVARFGHDWSDRPGAATSPTEGRIGRG</sequence>